<protein>
    <submittedName>
        <fullName evidence="1">Uncharacterized protein</fullName>
    </submittedName>
</protein>
<dbReference type="KEGG" id="uam:UABAM_05285"/>
<dbReference type="EMBL" id="AP019860">
    <property type="protein sequence ID" value="BBM86883.1"/>
    <property type="molecule type" value="Genomic_DNA"/>
</dbReference>
<gene>
    <name evidence="1" type="ORF">UABAM_05285</name>
</gene>
<sequence>MRIIWLLSIFCLFAISCTKDLYNANETVVVDLFRNHGLTCEQLDDVTIKIHAFAENETANADYTTIEEGYYQFPYAAKATEMVFWFPLSVAFYPFLFVIPIAPDHIHPASVPLLLLNPLKSVAYRSKLVSTGQKIQKHWLRFREKSHIYPSPKSTIFVDTRSKTHKLVTDTKGNLILDIRAILNPKELDGSSFVIRHKEFQKVITIHNGQIASLNSHQKLRQARNTSRQKNLASGHIKLTSTKDYFVYGDRPQLEVFTGNLEGEAIQSSLRYSVSFVIKKTDQTTNFFSQPMTSLGNENIHLSPFAHEKEIDNGLLLTNTQGKAQFSFDLSKIVLQKNSISLAQQYNMSEKNENVYIKIDFTTTEQDPPSSTFLFPIYFPALLINAIPSREVFKDGEDNHLDIFVTELDGRPVQAKLVVAIHGHIMHLTTEGNIRIAVPRPQLTFSDGPGFYTEKFLKQRDKGHFPVTIWAVGKNGLRGKKSTLFSYDYHDLILKMNSSN</sequence>
<dbReference type="Proteomes" id="UP000326354">
    <property type="component" value="Chromosome"/>
</dbReference>
<dbReference type="RefSeq" id="WP_151970919.1">
    <property type="nucleotide sequence ID" value="NZ_AP019860.1"/>
</dbReference>
<evidence type="ECO:0000313" key="2">
    <source>
        <dbReference type="Proteomes" id="UP000326354"/>
    </source>
</evidence>
<dbReference type="AlphaFoldDB" id="A0A5S9F674"/>
<dbReference type="PROSITE" id="PS51257">
    <property type="entry name" value="PROKAR_LIPOPROTEIN"/>
    <property type="match status" value="1"/>
</dbReference>
<keyword evidence="2" id="KW-1185">Reference proteome</keyword>
<proteinExistence type="predicted"/>
<accession>A0A5S9F674</accession>
<name>A0A5S9F674_UABAM</name>
<reference evidence="1 2" key="1">
    <citation type="submission" date="2019-08" db="EMBL/GenBank/DDBJ databases">
        <title>Complete genome sequence of Candidatus Uab amorphum.</title>
        <authorList>
            <person name="Shiratori T."/>
            <person name="Suzuki S."/>
            <person name="Kakizawa Y."/>
            <person name="Ishida K."/>
        </authorList>
    </citation>
    <scope>NUCLEOTIDE SEQUENCE [LARGE SCALE GENOMIC DNA]</scope>
    <source>
        <strain evidence="1 2">SRT547</strain>
    </source>
</reference>
<evidence type="ECO:0000313" key="1">
    <source>
        <dbReference type="EMBL" id="BBM86883.1"/>
    </source>
</evidence>
<organism evidence="1 2">
    <name type="scientific">Uabimicrobium amorphum</name>
    <dbReference type="NCBI Taxonomy" id="2596890"/>
    <lineage>
        <taxon>Bacteria</taxon>
        <taxon>Pseudomonadati</taxon>
        <taxon>Planctomycetota</taxon>
        <taxon>Candidatus Uabimicrobiia</taxon>
        <taxon>Candidatus Uabimicrobiales</taxon>
        <taxon>Candidatus Uabimicrobiaceae</taxon>
        <taxon>Candidatus Uabimicrobium</taxon>
    </lineage>
</organism>
<dbReference type="OrthoDB" id="9763050at2"/>